<reference evidence="2 3" key="1">
    <citation type="submission" date="2019-05" db="EMBL/GenBank/DDBJ databases">
        <title>Another draft genome of Portunus trituberculatus and its Hox gene families provides insights of decapod evolution.</title>
        <authorList>
            <person name="Jeong J.-H."/>
            <person name="Song I."/>
            <person name="Kim S."/>
            <person name="Choi T."/>
            <person name="Kim D."/>
            <person name="Ryu S."/>
            <person name="Kim W."/>
        </authorList>
    </citation>
    <scope>NUCLEOTIDE SEQUENCE [LARGE SCALE GENOMIC DNA]</scope>
    <source>
        <tissue evidence="2">Muscle</tissue>
    </source>
</reference>
<feature type="region of interest" description="Disordered" evidence="1">
    <location>
        <begin position="99"/>
        <end position="136"/>
    </location>
</feature>
<proteinExistence type="predicted"/>
<gene>
    <name evidence="2" type="ORF">E2C01_070669</name>
</gene>
<name>A0A5B7HXX5_PORTR</name>
<keyword evidence="3" id="KW-1185">Reference proteome</keyword>
<comment type="caution">
    <text evidence="2">The sequence shown here is derived from an EMBL/GenBank/DDBJ whole genome shotgun (WGS) entry which is preliminary data.</text>
</comment>
<organism evidence="2 3">
    <name type="scientific">Portunus trituberculatus</name>
    <name type="common">Swimming crab</name>
    <name type="synonym">Neptunus trituberculatus</name>
    <dbReference type="NCBI Taxonomy" id="210409"/>
    <lineage>
        <taxon>Eukaryota</taxon>
        <taxon>Metazoa</taxon>
        <taxon>Ecdysozoa</taxon>
        <taxon>Arthropoda</taxon>
        <taxon>Crustacea</taxon>
        <taxon>Multicrustacea</taxon>
        <taxon>Malacostraca</taxon>
        <taxon>Eumalacostraca</taxon>
        <taxon>Eucarida</taxon>
        <taxon>Decapoda</taxon>
        <taxon>Pleocyemata</taxon>
        <taxon>Brachyura</taxon>
        <taxon>Eubrachyura</taxon>
        <taxon>Portunoidea</taxon>
        <taxon>Portunidae</taxon>
        <taxon>Portuninae</taxon>
        <taxon>Portunus</taxon>
    </lineage>
</organism>
<evidence type="ECO:0000256" key="1">
    <source>
        <dbReference type="SAM" id="MobiDB-lite"/>
    </source>
</evidence>
<evidence type="ECO:0000313" key="3">
    <source>
        <dbReference type="Proteomes" id="UP000324222"/>
    </source>
</evidence>
<accession>A0A5B7HXX5</accession>
<dbReference type="AlphaFoldDB" id="A0A5B7HXX5"/>
<dbReference type="Proteomes" id="UP000324222">
    <property type="component" value="Unassembled WGS sequence"/>
</dbReference>
<protein>
    <submittedName>
        <fullName evidence="2">Uncharacterized protein</fullName>
    </submittedName>
</protein>
<evidence type="ECO:0000313" key="2">
    <source>
        <dbReference type="EMBL" id="MPC76262.1"/>
    </source>
</evidence>
<dbReference type="EMBL" id="VSRR010042952">
    <property type="protein sequence ID" value="MPC76262.1"/>
    <property type="molecule type" value="Genomic_DNA"/>
</dbReference>
<sequence length="204" mass="22361">MTFLNSSHLNETLLQTVRTAENISALQKTLLSLPQQLRASHACGPAQGIHLTCSVPTCTCVLFWCCPNNFGDTQQCTVGLCKKHFKLAIHDLPHGTFTVGNYGPTLPTPSVPTARKQHRIQDNHNDPSDEDDTDDDYDQIVTFSLDCHPPVDEEADEQPQDLYPIGNTNQMENVCPLATSTDIVPLFMTENSSTTSQPPSASHG</sequence>